<dbReference type="InterPro" id="IPR043906">
    <property type="entry name" value="Gfo/Idh/MocA_OxRdtase_bact_C"/>
</dbReference>
<dbReference type="Pfam" id="PF01408">
    <property type="entry name" value="GFO_IDH_MocA"/>
    <property type="match status" value="1"/>
</dbReference>
<feature type="domain" description="Gfo/Idh/MocA-like oxidoreductase bacterial type C-terminal" evidence="2">
    <location>
        <begin position="207"/>
        <end position="421"/>
    </location>
</feature>
<proteinExistence type="predicted"/>
<dbReference type="Proteomes" id="UP000000925">
    <property type="component" value="Chromosome"/>
</dbReference>
<feature type="domain" description="Gfo/Idh/MocA-like oxidoreductase N-terminal" evidence="1">
    <location>
        <begin position="43"/>
        <end position="165"/>
    </location>
</feature>
<dbReference type="Pfam" id="PF19051">
    <property type="entry name" value="GFO_IDH_MocA_C2"/>
    <property type="match status" value="1"/>
</dbReference>
<evidence type="ECO:0000259" key="2">
    <source>
        <dbReference type="Pfam" id="PF19051"/>
    </source>
</evidence>
<dbReference type="KEGG" id="caa:Caka_0821"/>
<dbReference type="Gene3D" id="3.40.50.720">
    <property type="entry name" value="NAD(P)-binding Rossmann-like Domain"/>
    <property type="match status" value="1"/>
</dbReference>
<dbReference type="Gene3D" id="3.30.360.10">
    <property type="entry name" value="Dihydrodipicolinate Reductase, domain 2"/>
    <property type="match status" value="1"/>
</dbReference>
<accession>D5EQ77</accession>
<name>D5EQ77_CORAD</name>
<dbReference type="RefSeq" id="WP_013042569.1">
    <property type="nucleotide sequence ID" value="NC_014008.1"/>
</dbReference>
<evidence type="ECO:0000313" key="3">
    <source>
        <dbReference type="EMBL" id="ADE53845.1"/>
    </source>
</evidence>
<dbReference type="PANTHER" id="PTHR43818:SF5">
    <property type="entry name" value="OXIDOREDUCTASE FAMILY PROTEIN"/>
    <property type="match status" value="1"/>
</dbReference>
<dbReference type="GO" id="GO:0000166">
    <property type="term" value="F:nucleotide binding"/>
    <property type="evidence" value="ECO:0007669"/>
    <property type="project" value="InterPro"/>
</dbReference>
<dbReference type="AlphaFoldDB" id="D5EQ77"/>
<dbReference type="eggNOG" id="COG0673">
    <property type="taxonomic scope" value="Bacteria"/>
</dbReference>
<evidence type="ECO:0000259" key="1">
    <source>
        <dbReference type="Pfam" id="PF01408"/>
    </source>
</evidence>
<gene>
    <name evidence="3" type="ordered locus">Caka_0821</name>
</gene>
<dbReference type="HOGENOM" id="CLU_023194_24_0_0"/>
<evidence type="ECO:0000313" key="4">
    <source>
        <dbReference type="Proteomes" id="UP000000925"/>
    </source>
</evidence>
<sequence length="424" mass="47412">MNGSPTCTRRHALKLGASLLAAPLILKAETLGLNGRVGPNGRINMGFIGTGSKMDSLIWVALKPFVNPLYVCDVRPDNLSKAQQFMQRNKRPNVKATPDYEDVINDPAVDAVVICTPDHWHAAIALAAIKAGKDVYVEKPMTLTIAEGQAMVEAERTHGSIIQVGSQQRSNRAFRKAAEIVRNGWIGDIKAVYTELGVFPEPVLRPAQPIPEGFNYDKWLGPAAYEDYFVDRVDPYLNGGWRRFWDYGSRKNGDWGAHHFDIIQWALGRDASGPELFVPKGYDGEPYLYFQYQDGVKVFKNHPDTKSFMIRFVGTQGDVMVSRGGILKTTPAELAKRPLNPSEIHLYRSDDHMANWLDCIKSRRTTICNAQIGHRSGTVCQLAGIAERLERPVRWDPVQEQILGDPIAARMQDRTRRAGYELPA</sequence>
<organism evidence="3 4">
    <name type="scientific">Coraliomargarita akajimensis (strain DSM 45221 / IAM 15411 / JCM 23193 / KCTC 12865 / 04OKA010-24)</name>
    <dbReference type="NCBI Taxonomy" id="583355"/>
    <lineage>
        <taxon>Bacteria</taxon>
        <taxon>Pseudomonadati</taxon>
        <taxon>Verrucomicrobiota</taxon>
        <taxon>Opitutia</taxon>
        <taxon>Puniceicoccales</taxon>
        <taxon>Coraliomargaritaceae</taxon>
        <taxon>Coraliomargarita</taxon>
    </lineage>
</organism>
<dbReference type="STRING" id="583355.Caka_0821"/>
<dbReference type="SUPFAM" id="SSF55347">
    <property type="entry name" value="Glyceraldehyde-3-phosphate dehydrogenase-like, C-terminal domain"/>
    <property type="match status" value="1"/>
</dbReference>
<dbReference type="EMBL" id="CP001998">
    <property type="protein sequence ID" value="ADE53845.1"/>
    <property type="molecule type" value="Genomic_DNA"/>
</dbReference>
<dbReference type="InterPro" id="IPR036291">
    <property type="entry name" value="NAD(P)-bd_dom_sf"/>
</dbReference>
<reference evidence="3 4" key="1">
    <citation type="journal article" date="2010" name="Stand. Genomic Sci.">
        <title>Complete genome sequence of Coraliomargarita akajimensis type strain (04OKA010-24).</title>
        <authorList>
            <person name="Mavromatis K."/>
            <person name="Abt B."/>
            <person name="Brambilla E."/>
            <person name="Lapidus A."/>
            <person name="Copeland A."/>
            <person name="Deshpande S."/>
            <person name="Nolan M."/>
            <person name="Lucas S."/>
            <person name="Tice H."/>
            <person name="Cheng J.F."/>
            <person name="Han C."/>
            <person name="Detter J.C."/>
            <person name="Woyke T."/>
            <person name="Goodwin L."/>
            <person name="Pitluck S."/>
            <person name="Held B."/>
            <person name="Brettin T."/>
            <person name="Tapia R."/>
            <person name="Ivanova N."/>
            <person name="Mikhailova N."/>
            <person name="Pati A."/>
            <person name="Liolios K."/>
            <person name="Chen A."/>
            <person name="Palaniappan K."/>
            <person name="Land M."/>
            <person name="Hauser L."/>
            <person name="Chang Y.J."/>
            <person name="Jeffries C.D."/>
            <person name="Rohde M."/>
            <person name="Goker M."/>
            <person name="Bristow J."/>
            <person name="Eisen J.A."/>
            <person name="Markowitz V."/>
            <person name="Hugenholtz P."/>
            <person name="Klenk H.P."/>
            <person name="Kyrpides N.C."/>
        </authorList>
    </citation>
    <scope>NUCLEOTIDE SEQUENCE [LARGE SCALE GENOMIC DNA]</scope>
    <source>
        <strain evidence="4">DSM 45221 / IAM 15411 / JCM 23193 / KCTC 12865</strain>
    </source>
</reference>
<dbReference type="OrthoDB" id="9767999at2"/>
<keyword evidence="4" id="KW-1185">Reference proteome</keyword>
<protein>
    <submittedName>
        <fullName evidence="3">Oxidoreductase domain protein</fullName>
    </submittedName>
</protein>
<dbReference type="PANTHER" id="PTHR43818">
    <property type="entry name" value="BCDNA.GH03377"/>
    <property type="match status" value="1"/>
</dbReference>
<dbReference type="InterPro" id="IPR050463">
    <property type="entry name" value="Gfo/Idh/MocA_oxidrdct_glycsds"/>
</dbReference>
<dbReference type="InterPro" id="IPR000683">
    <property type="entry name" value="Gfo/Idh/MocA-like_OxRdtase_N"/>
</dbReference>
<dbReference type="SUPFAM" id="SSF51735">
    <property type="entry name" value="NAD(P)-binding Rossmann-fold domains"/>
    <property type="match status" value="1"/>
</dbReference>